<evidence type="ECO:0000256" key="9">
    <source>
        <dbReference type="ARBA" id="ARBA00022801"/>
    </source>
</evidence>
<evidence type="ECO:0000256" key="10">
    <source>
        <dbReference type="ARBA" id="ARBA00022824"/>
    </source>
</evidence>
<feature type="binding site" evidence="19">
    <location>
        <position position="192"/>
    </location>
    <ligand>
        <name>GTP</name>
        <dbReference type="ChEBI" id="CHEBI:37565"/>
    </ligand>
</feature>
<evidence type="ECO:0000256" key="2">
    <source>
        <dbReference type="ARBA" id="ARBA00004299"/>
    </source>
</evidence>
<dbReference type="GO" id="GO:0006886">
    <property type="term" value="P:intracellular protein transport"/>
    <property type="evidence" value="ECO:0007669"/>
    <property type="project" value="InterPro"/>
</dbReference>
<comment type="catalytic activity">
    <reaction evidence="17">
        <text>GTP + H2O = GDP + phosphate + H(+)</text>
        <dbReference type="Rhea" id="RHEA:19669"/>
        <dbReference type="ChEBI" id="CHEBI:15377"/>
        <dbReference type="ChEBI" id="CHEBI:15378"/>
        <dbReference type="ChEBI" id="CHEBI:37565"/>
        <dbReference type="ChEBI" id="CHEBI:43474"/>
        <dbReference type="ChEBI" id="CHEBI:58189"/>
    </reaction>
</comment>
<dbReference type="EMBL" id="KZ107850">
    <property type="protein sequence ID" value="OSS46980.1"/>
    <property type="molecule type" value="Genomic_DNA"/>
</dbReference>
<keyword evidence="24" id="KW-1185">Reference proteome</keyword>
<feature type="binding site" evidence="21">
    <location>
        <position position="114"/>
    </location>
    <ligand>
        <name>Mg(2+)</name>
        <dbReference type="ChEBI" id="CHEBI:18420"/>
    </ligand>
</feature>
<evidence type="ECO:0000256" key="17">
    <source>
        <dbReference type="ARBA" id="ARBA00048548"/>
    </source>
</evidence>
<dbReference type="STRING" id="105696.A0A1Y2LT59"/>
<organism evidence="23 24">
    <name type="scientific">Epicoccum nigrum</name>
    <name type="common">Soil fungus</name>
    <name type="synonym">Epicoccum purpurascens</name>
    <dbReference type="NCBI Taxonomy" id="105696"/>
    <lineage>
        <taxon>Eukaryota</taxon>
        <taxon>Fungi</taxon>
        <taxon>Dikarya</taxon>
        <taxon>Ascomycota</taxon>
        <taxon>Pezizomycotina</taxon>
        <taxon>Dothideomycetes</taxon>
        <taxon>Pleosporomycetidae</taxon>
        <taxon>Pleosporales</taxon>
        <taxon>Pleosporineae</taxon>
        <taxon>Didymellaceae</taxon>
        <taxon>Epicoccum</taxon>
    </lineage>
</organism>
<keyword evidence="11 22" id="KW-0931">ER-Golgi transport</keyword>
<feature type="binding site" evidence="19">
    <location>
        <position position="95"/>
    </location>
    <ligand>
        <name>GTP</name>
        <dbReference type="ChEBI" id="CHEBI:37565"/>
    </ligand>
</feature>
<feature type="binding site" evidence="19">
    <location>
        <position position="195"/>
    </location>
    <ligand>
        <name>GTP</name>
        <dbReference type="ChEBI" id="CHEBI:37565"/>
    </ligand>
</feature>
<dbReference type="GO" id="GO:0005525">
    <property type="term" value="F:GTP binding"/>
    <property type="evidence" value="ECO:0007669"/>
    <property type="project" value="UniProtKB-KW"/>
</dbReference>
<evidence type="ECO:0000256" key="21">
    <source>
        <dbReference type="PIRSR" id="PIRSR606689-2"/>
    </source>
</evidence>
<dbReference type="GO" id="GO:0012507">
    <property type="term" value="C:ER to Golgi transport vesicle membrane"/>
    <property type="evidence" value="ECO:0007669"/>
    <property type="project" value="UniProtKB-SubCell"/>
</dbReference>
<evidence type="ECO:0000313" key="24">
    <source>
        <dbReference type="Proteomes" id="UP000193240"/>
    </source>
</evidence>
<evidence type="ECO:0000256" key="22">
    <source>
        <dbReference type="RuleBase" id="RU003926"/>
    </source>
</evidence>
<dbReference type="NCBIfam" id="TIGR00231">
    <property type="entry name" value="small_GTP"/>
    <property type="match status" value="1"/>
</dbReference>
<dbReference type="InterPro" id="IPR027417">
    <property type="entry name" value="P-loop_NTPase"/>
</dbReference>
<evidence type="ECO:0000313" key="23">
    <source>
        <dbReference type="EMBL" id="OSS46980.1"/>
    </source>
</evidence>
<accession>A0A1Y2LT59</accession>
<dbReference type="GO" id="GO:0005789">
    <property type="term" value="C:endoplasmic reticulum membrane"/>
    <property type="evidence" value="ECO:0007669"/>
    <property type="project" value="UniProtKB-SubCell"/>
</dbReference>
<dbReference type="InterPro" id="IPR006689">
    <property type="entry name" value="Small_GTPase_ARF/SAR"/>
</dbReference>
<dbReference type="GO" id="GO:0003924">
    <property type="term" value="F:GTPase activity"/>
    <property type="evidence" value="ECO:0007669"/>
    <property type="project" value="InterPro"/>
</dbReference>
<keyword evidence="15" id="KW-0472">Membrane</keyword>
<evidence type="ECO:0000256" key="1">
    <source>
        <dbReference type="ARBA" id="ARBA00004255"/>
    </source>
</evidence>
<dbReference type="PROSITE" id="PS51417">
    <property type="entry name" value="ARF"/>
    <property type="match status" value="1"/>
</dbReference>
<feature type="binding site" evidence="21">
    <location>
        <position position="97"/>
    </location>
    <ligand>
        <name>Mg(2+)</name>
        <dbReference type="ChEBI" id="CHEBI:18420"/>
    </ligand>
</feature>
<evidence type="ECO:0000256" key="4">
    <source>
        <dbReference type="ARBA" id="ARBA00007507"/>
    </source>
</evidence>
<keyword evidence="7 22" id="KW-0813">Transport</keyword>
<evidence type="ECO:0000256" key="12">
    <source>
        <dbReference type="ARBA" id="ARBA00022927"/>
    </source>
</evidence>
<comment type="similarity">
    <text evidence="4 22">Belongs to the small GTPase superfamily. SAR1 family.</text>
</comment>
<dbReference type="Gene3D" id="3.40.50.300">
    <property type="entry name" value="P-loop containing nucleotide triphosphate hydrolases"/>
    <property type="match status" value="1"/>
</dbReference>
<dbReference type="InterPro" id="IPR005225">
    <property type="entry name" value="Small_GTP-bd"/>
</dbReference>
<keyword evidence="16" id="KW-0968">Cytoplasmic vesicle</keyword>
<feature type="binding site" evidence="19">
    <location>
        <position position="96"/>
    </location>
    <ligand>
        <name>GTP</name>
        <dbReference type="ChEBI" id="CHEBI:37565"/>
    </ligand>
</feature>
<dbReference type="OMA" id="DCADYER"/>
<keyword evidence="14 20" id="KW-0342">GTP-binding</keyword>
<evidence type="ECO:0000256" key="3">
    <source>
        <dbReference type="ARBA" id="ARBA00004397"/>
    </source>
</evidence>
<evidence type="ECO:0000256" key="13">
    <source>
        <dbReference type="ARBA" id="ARBA00023034"/>
    </source>
</evidence>
<dbReference type="GO" id="GO:0000139">
    <property type="term" value="C:Golgi membrane"/>
    <property type="evidence" value="ECO:0007669"/>
    <property type="project" value="UniProtKB-SubCell"/>
</dbReference>
<dbReference type="FunCoup" id="A0A1Y2LT59">
    <property type="interactions" value="888"/>
</dbReference>
<feature type="binding site" evidence="19">
    <location>
        <position position="97"/>
    </location>
    <ligand>
        <name>GTP</name>
        <dbReference type="ChEBI" id="CHEBI:37565"/>
    </ligand>
</feature>
<name>A0A1Y2LT59_EPING</name>
<evidence type="ECO:0000256" key="19">
    <source>
        <dbReference type="PIRSR" id="PIRSR606687-2"/>
    </source>
</evidence>
<dbReference type="SMART" id="SM00178">
    <property type="entry name" value="SAR"/>
    <property type="match status" value="1"/>
</dbReference>
<keyword evidence="9" id="KW-0378">Hydrolase</keyword>
<feature type="binding site" evidence="20">
    <location>
        <position position="136"/>
    </location>
    <ligand>
        <name>GTP</name>
        <dbReference type="ChEBI" id="CHEBI:37565"/>
    </ligand>
</feature>
<keyword evidence="18" id="KW-0479">Metal-binding</keyword>
<keyword evidence="18" id="KW-0460">Magnesium</keyword>
<feature type="binding site" evidence="19">
    <location>
        <position position="93"/>
    </location>
    <ligand>
        <name>GTP</name>
        <dbReference type="ChEBI" id="CHEBI:37565"/>
    </ligand>
</feature>
<evidence type="ECO:0000256" key="8">
    <source>
        <dbReference type="ARBA" id="ARBA00022741"/>
    </source>
</evidence>
<gene>
    <name evidence="23" type="ORF">B5807_08909</name>
</gene>
<evidence type="ECO:0000256" key="11">
    <source>
        <dbReference type="ARBA" id="ARBA00022892"/>
    </source>
</evidence>
<protein>
    <recommendedName>
        <fullName evidence="6">Small COPII coat GTPase SAR1</fullName>
    </recommendedName>
    <alternativeName>
        <fullName evidence="5">Small COPII coat GTPase sar1</fullName>
    </alternativeName>
</protein>
<evidence type="ECO:0000256" key="14">
    <source>
        <dbReference type="ARBA" id="ARBA00023134"/>
    </source>
</evidence>
<keyword evidence="10 22" id="KW-0256">Endoplasmic reticulum</keyword>
<dbReference type="PANTHER" id="PTHR45684">
    <property type="entry name" value="RE74312P"/>
    <property type="match status" value="1"/>
</dbReference>
<evidence type="ECO:0000256" key="20">
    <source>
        <dbReference type="PIRSR" id="PIRSR606689-1"/>
    </source>
</evidence>
<sequence length="252" mass="27491">MGPGLWCWNPDKFTLTIAAVHTPLNTAPLKKIATCGLSTGVCEPKLHVAHPMGSAAALHCGHTTLICPPVFDLLASLGLANKHAKLLFLGLDNAGKTTLLHMLKNDRVAVLQPTLHPTSEELSIGNVKFTTFDLGGHAQARRLWRDYFPEVSGIVFLVDAKDHERLAESKAELDALLAMEPLANTPFLVLGNKIDHPEAISEDQLRAELGLYQTTGKGKVPLEGIRPIEVFMCSVVMRQGYGEGIRWLSQYV</sequence>
<feature type="binding site" evidence="19">
    <location>
        <position position="98"/>
    </location>
    <ligand>
        <name>GTP</name>
        <dbReference type="ChEBI" id="CHEBI:37565"/>
    </ligand>
</feature>
<feature type="binding site" evidence="18">
    <location>
        <position position="92"/>
    </location>
    <ligand>
        <name>Mg(2+)</name>
        <dbReference type="ChEBI" id="CHEBI:18420"/>
    </ligand>
</feature>
<feature type="binding site" evidence="20">
    <location>
        <begin position="192"/>
        <end position="195"/>
    </location>
    <ligand>
        <name>GTP</name>
        <dbReference type="ChEBI" id="CHEBI:37565"/>
    </ligand>
</feature>
<dbReference type="Proteomes" id="UP000193240">
    <property type="component" value="Unassembled WGS sequence"/>
</dbReference>
<dbReference type="InParanoid" id="A0A1Y2LT59"/>
<dbReference type="GO" id="GO:0016192">
    <property type="term" value="P:vesicle-mediated transport"/>
    <property type="evidence" value="ECO:0007669"/>
    <property type="project" value="UniProtKB-KW"/>
</dbReference>
<proteinExistence type="inferred from homology"/>
<dbReference type="PRINTS" id="PR00328">
    <property type="entry name" value="SAR1GTPBP"/>
</dbReference>
<keyword evidence="13 22" id="KW-0333">Golgi apparatus</keyword>
<evidence type="ECO:0000256" key="6">
    <source>
        <dbReference type="ARBA" id="ARBA00021124"/>
    </source>
</evidence>
<evidence type="ECO:0000256" key="15">
    <source>
        <dbReference type="ARBA" id="ARBA00023136"/>
    </source>
</evidence>
<evidence type="ECO:0000256" key="7">
    <source>
        <dbReference type="ARBA" id="ARBA00022448"/>
    </source>
</evidence>
<keyword evidence="8 19" id="KW-0547">Nucleotide-binding</keyword>
<dbReference type="PROSITE" id="PS51422">
    <property type="entry name" value="SAR1"/>
    <property type="match status" value="1"/>
</dbReference>
<dbReference type="AlphaFoldDB" id="A0A1Y2LT59"/>
<evidence type="ECO:0000256" key="16">
    <source>
        <dbReference type="ARBA" id="ARBA00023329"/>
    </source>
</evidence>
<feature type="binding site" evidence="19">
    <location>
        <position position="193"/>
    </location>
    <ligand>
        <name>GTP</name>
        <dbReference type="ChEBI" id="CHEBI:37565"/>
    </ligand>
</feature>
<dbReference type="SUPFAM" id="SSF52540">
    <property type="entry name" value="P-loop containing nucleoside triphosphate hydrolases"/>
    <property type="match status" value="1"/>
</dbReference>
<evidence type="ECO:0000256" key="18">
    <source>
        <dbReference type="PIRSR" id="PIRSR606687-1"/>
    </source>
</evidence>
<feature type="binding site" evidence="19">
    <location>
        <position position="235"/>
    </location>
    <ligand>
        <name>GTP</name>
        <dbReference type="ChEBI" id="CHEBI:37565"/>
    </ligand>
</feature>
<dbReference type="CDD" id="cd00879">
    <property type="entry name" value="Sar1"/>
    <property type="match status" value="1"/>
</dbReference>
<keyword evidence="12 22" id="KW-0653">Protein transport</keyword>
<dbReference type="FunFam" id="3.40.50.300:FF:000161">
    <property type="entry name" value="Small COPII coat GTPase"/>
    <property type="match status" value="1"/>
</dbReference>
<feature type="binding site" evidence="19">
    <location>
        <position position="236"/>
    </location>
    <ligand>
        <name>GTP</name>
        <dbReference type="ChEBI" id="CHEBI:37565"/>
    </ligand>
</feature>
<dbReference type="GO" id="GO:0046872">
    <property type="term" value="F:metal ion binding"/>
    <property type="evidence" value="ECO:0007669"/>
    <property type="project" value="UniProtKB-KW"/>
</dbReference>
<feature type="binding site" evidence="20">
    <location>
        <begin position="90"/>
        <end position="97"/>
    </location>
    <ligand>
        <name>GTP</name>
        <dbReference type="ChEBI" id="CHEBI:37565"/>
    </ligand>
</feature>
<dbReference type="InterPro" id="IPR006687">
    <property type="entry name" value="Small_GTPase_SAR1"/>
</dbReference>
<dbReference type="SMART" id="SM00177">
    <property type="entry name" value="ARF"/>
    <property type="match status" value="1"/>
</dbReference>
<dbReference type="Pfam" id="PF00025">
    <property type="entry name" value="Arf"/>
    <property type="match status" value="1"/>
</dbReference>
<reference evidence="23 24" key="1">
    <citation type="journal article" date="2017" name="Genome Announc.">
        <title>Genome sequence of the saprophytic ascomycete Epicoccum nigrum ICMP 19927 strain isolated from New Zealand.</title>
        <authorList>
            <person name="Fokin M."/>
            <person name="Fleetwood D."/>
            <person name="Weir B.S."/>
            <person name="Villas-Boas S.G."/>
        </authorList>
    </citation>
    <scope>NUCLEOTIDE SEQUENCE [LARGE SCALE GENOMIC DNA]</scope>
    <source>
        <strain evidence="23 24">ICMP 19927</strain>
    </source>
</reference>
<evidence type="ECO:0000256" key="5">
    <source>
        <dbReference type="ARBA" id="ARBA00019961"/>
    </source>
</evidence>
<comment type="subcellular location">
    <subcellularLocation>
        <location evidence="2">Cytoplasmic vesicle</location>
        <location evidence="2">COPII-coated vesicle membrane</location>
        <topology evidence="2">Peripheral membrane protein</topology>
        <orientation evidence="2">Cytoplasmic side</orientation>
    </subcellularLocation>
    <subcellularLocation>
        <location evidence="3">Endoplasmic reticulum membrane</location>
        <topology evidence="3">Peripheral membrane protein</topology>
        <orientation evidence="3">Cytoplasmic side</orientation>
    </subcellularLocation>
    <subcellularLocation>
        <location evidence="1">Golgi apparatus membrane</location>
        <topology evidence="1">Peripheral membrane protein</topology>
        <orientation evidence="1">Cytoplasmic side</orientation>
    </subcellularLocation>
</comment>